<gene>
    <name evidence="9" type="ORF">EDC63_102185</name>
</gene>
<keyword evidence="5 6" id="KW-0482">Metalloprotease</keyword>
<dbReference type="GO" id="GO:0046872">
    <property type="term" value="F:metal ion binding"/>
    <property type="evidence" value="ECO:0007669"/>
    <property type="project" value="UniProtKB-KW"/>
</dbReference>
<evidence type="ECO:0000313" key="10">
    <source>
        <dbReference type="Proteomes" id="UP000295367"/>
    </source>
</evidence>
<feature type="domain" description="Peptidase M48" evidence="8">
    <location>
        <begin position="72"/>
        <end position="247"/>
    </location>
</feature>
<dbReference type="InterPro" id="IPR051156">
    <property type="entry name" value="Mito/Outer_Membr_Metalloprot"/>
</dbReference>
<comment type="caution">
    <text evidence="9">The sequence shown here is derived from an EMBL/GenBank/DDBJ whole genome shotgun (WGS) entry which is preliminary data.</text>
</comment>
<dbReference type="Proteomes" id="UP000295367">
    <property type="component" value="Unassembled WGS sequence"/>
</dbReference>
<keyword evidence="10" id="KW-1185">Reference proteome</keyword>
<proteinExistence type="inferred from homology"/>
<evidence type="ECO:0000256" key="1">
    <source>
        <dbReference type="ARBA" id="ARBA00022670"/>
    </source>
</evidence>
<evidence type="ECO:0000256" key="4">
    <source>
        <dbReference type="ARBA" id="ARBA00022833"/>
    </source>
</evidence>
<evidence type="ECO:0000256" key="6">
    <source>
        <dbReference type="RuleBase" id="RU003983"/>
    </source>
</evidence>
<comment type="similarity">
    <text evidence="6">Belongs to the peptidase M48 family.</text>
</comment>
<comment type="cofactor">
    <cofactor evidence="6">
        <name>Zn(2+)</name>
        <dbReference type="ChEBI" id="CHEBI:29105"/>
    </cofactor>
    <text evidence="6">Binds 1 zinc ion per subunit.</text>
</comment>
<dbReference type="EMBL" id="SMCO01000002">
    <property type="protein sequence ID" value="TCV89665.1"/>
    <property type="molecule type" value="Genomic_DNA"/>
</dbReference>
<sequence>MKKAAFAGLLVTAVLTGCATNPITGRSQLMLVSEGEVMNASEQAYVSQIAEQRKLGKLESNARILSRVRGIADRVIAQAVKIRPETARWNWQVNVIDEPEVNAYAMAGGKIAVYTGLLNQINPTDDELAQVLGHEIAHALAGHSREKMSIAMGTDLAIAAYGATQAASDNTQQALAAAALLAVRLPNSRLMESEADRIGIEIAAKAGYDPNAAVSLWTKMSRKQNGGVPQFLSTHPSDSARINALSDLVPRMMPYYRAARHQ</sequence>
<dbReference type="PANTHER" id="PTHR22726:SF1">
    <property type="entry name" value="METALLOENDOPEPTIDASE OMA1, MITOCHONDRIAL"/>
    <property type="match status" value="1"/>
</dbReference>
<dbReference type="GO" id="GO:0004222">
    <property type="term" value="F:metalloendopeptidase activity"/>
    <property type="evidence" value="ECO:0007669"/>
    <property type="project" value="InterPro"/>
</dbReference>
<name>A0A4R3YB57_9PROT</name>
<dbReference type="Gene3D" id="3.30.2010.10">
    <property type="entry name" value="Metalloproteases ('zincins'), catalytic domain"/>
    <property type="match status" value="1"/>
</dbReference>
<keyword evidence="2" id="KW-0479">Metal-binding</keyword>
<dbReference type="InterPro" id="IPR001915">
    <property type="entry name" value="Peptidase_M48"/>
</dbReference>
<evidence type="ECO:0000256" key="3">
    <source>
        <dbReference type="ARBA" id="ARBA00022801"/>
    </source>
</evidence>
<dbReference type="CDD" id="cd07331">
    <property type="entry name" value="M48C_Oma1_like"/>
    <property type="match status" value="1"/>
</dbReference>
<accession>A0A4R3YB57</accession>
<reference evidence="9 10" key="1">
    <citation type="submission" date="2019-03" db="EMBL/GenBank/DDBJ databases">
        <title>Genomic Encyclopedia of Type Strains, Phase IV (KMG-IV): sequencing the most valuable type-strain genomes for metagenomic binning, comparative biology and taxonomic classification.</title>
        <authorList>
            <person name="Goeker M."/>
        </authorList>
    </citation>
    <scope>NUCLEOTIDE SEQUENCE [LARGE SCALE GENOMIC DNA]</scope>
    <source>
        <strain evidence="9 10">DSM 100309</strain>
    </source>
</reference>
<keyword evidence="4 6" id="KW-0862">Zinc</keyword>
<protein>
    <submittedName>
        <fullName evidence="9">Peptidase M48-like protein</fullName>
    </submittedName>
</protein>
<organism evidence="9 10">
    <name type="scientific">Sulfurirhabdus autotrophica</name>
    <dbReference type="NCBI Taxonomy" id="1706046"/>
    <lineage>
        <taxon>Bacteria</taxon>
        <taxon>Pseudomonadati</taxon>
        <taxon>Pseudomonadota</taxon>
        <taxon>Betaproteobacteria</taxon>
        <taxon>Nitrosomonadales</taxon>
        <taxon>Sulfuricellaceae</taxon>
        <taxon>Sulfurirhabdus</taxon>
    </lineage>
</organism>
<feature type="signal peptide" evidence="7">
    <location>
        <begin position="1"/>
        <end position="19"/>
    </location>
</feature>
<feature type="chain" id="PRO_5020940452" evidence="7">
    <location>
        <begin position="20"/>
        <end position="262"/>
    </location>
</feature>
<evidence type="ECO:0000256" key="2">
    <source>
        <dbReference type="ARBA" id="ARBA00022723"/>
    </source>
</evidence>
<evidence type="ECO:0000259" key="8">
    <source>
        <dbReference type="Pfam" id="PF01435"/>
    </source>
</evidence>
<dbReference type="PROSITE" id="PS51257">
    <property type="entry name" value="PROKAR_LIPOPROTEIN"/>
    <property type="match status" value="1"/>
</dbReference>
<keyword evidence="1 6" id="KW-0645">Protease</keyword>
<keyword evidence="3 6" id="KW-0378">Hydrolase</keyword>
<evidence type="ECO:0000256" key="5">
    <source>
        <dbReference type="ARBA" id="ARBA00023049"/>
    </source>
</evidence>
<dbReference type="GO" id="GO:0051603">
    <property type="term" value="P:proteolysis involved in protein catabolic process"/>
    <property type="evidence" value="ECO:0007669"/>
    <property type="project" value="TreeGrafter"/>
</dbReference>
<evidence type="ECO:0000313" key="9">
    <source>
        <dbReference type="EMBL" id="TCV89665.1"/>
    </source>
</evidence>
<evidence type="ECO:0000256" key="7">
    <source>
        <dbReference type="SAM" id="SignalP"/>
    </source>
</evidence>
<keyword evidence="7" id="KW-0732">Signal</keyword>
<dbReference type="GO" id="GO:0016020">
    <property type="term" value="C:membrane"/>
    <property type="evidence" value="ECO:0007669"/>
    <property type="project" value="TreeGrafter"/>
</dbReference>
<dbReference type="Pfam" id="PF01435">
    <property type="entry name" value="Peptidase_M48"/>
    <property type="match status" value="1"/>
</dbReference>
<dbReference type="AlphaFoldDB" id="A0A4R3YB57"/>
<dbReference type="PANTHER" id="PTHR22726">
    <property type="entry name" value="METALLOENDOPEPTIDASE OMA1"/>
    <property type="match status" value="1"/>
</dbReference>